<evidence type="ECO:0000259" key="4">
    <source>
        <dbReference type="PROSITE" id="PS51123"/>
    </source>
</evidence>
<evidence type="ECO:0000256" key="1">
    <source>
        <dbReference type="PROSITE-ProRule" id="PRU00473"/>
    </source>
</evidence>
<evidence type="ECO:0000313" key="5">
    <source>
        <dbReference type="EMBL" id="GLQ16274.1"/>
    </source>
</evidence>
<keyword evidence="3" id="KW-1133">Transmembrane helix</keyword>
<evidence type="ECO:0000313" key="6">
    <source>
        <dbReference type="Proteomes" id="UP001161405"/>
    </source>
</evidence>
<dbReference type="Gene3D" id="3.30.1330.60">
    <property type="entry name" value="OmpA-like domain"/>
    <property type="match status" value="1"/>
</dbReference>
<proteinExistence type="predicted"/>
<sequence length="338" mass="37134">MARARRQARQDYWPGFVDAMASLLLVIIFLLSVFMLAQFFLSQEILGKDSALTRLNSQIAELTELLQLERANSEDLETTIASLSATLAGAEAQRDSLSQQLAGLGVGTSEKDSQIAQLSNDLASEKEISAEAAAQVALLNQQLSALRSQIAALEAALGASEARDSESRTRIADLGRRLNLALAQRVQDLSRYRSDFFGQLREILADRDDIRIVGDRFVFQSEVLFSAGDAEIAGAGLADLEALANAIKQLETQIPPEIPWVLQIEGHTDKRPINTPRFPSNWELSASRAISVAKYLVDQGISPTRLVAAGFGEFQPIDNGDTDEAYRRNRRIEFKLTD</sequence>
<dbReference type="PANTHER" id="PTHR30329">
    <property type="entry name" value="STATOR ELEMENT OF FLAGELLAR MOTOR COMPLEX"/>
    <property type="match status" value="1"/>
</dbReference>
<feature type="domain" description="OmpA-like" evidence="4">
    <location>
        <begin position="213"/>
        <end position="338"/>
    </location>
</feature>
<dbReference type="Gene3D" id="1.10.287.1490">
    <property type="match status" value="1"/>
</dbReference>
<reference evidence="5" key="2">
    <citation type="submission" date="2023-01" db="EMBL/GenBank/DDBJ databases">
        <title>Draft genome sequence of Maritalea porphyrae strain NBRC 107169.</title>
        <authorList>
            <person name="Sun Q."/>
            <person name="Mori K."/>
        </authorList>
    </citation>
    <scope>NUCLEOTIDE SEQUENCE</scope>
    <source>
        <strain evidence="5">NBRC 107169</strain>
    </source>
</reference>
<accession>A0ABQ5UPC9</accession>
<dbReference type="SUPFAM" id="SSF103088">
    <property type="entry name" value="OmpA-like"/>
    <property type="match status" value="1"/>
</dbReference>
<feature type="coiled-coil region" evidence="2">
    <location>
        <begin position="52"/>
        <end position="100"/>
    </location>
</feature>
<keyword evidence="3" id="KW-0812">Transmembrane</keyword>
<keyword evidence="2" id="KW-0175">Coiled coil</keyword>
<dbReference type="InterPro" id="IPR050330">
    <property type="entry name" value="Bact_OuterMem_StrucFunc"/>
</dbReference>
<keyword evidence="1 3" id="KW-0472">Membrane</keyword>
<name>A0ABQ5UPC9_9HYPH</name>
<dbReference type="CDD" id="cd07185">
    <property type="entry name" value="OmpA_C-like"/>
    <property type="match status" value="1"/>
</dbReference>
<protein>
    <recommendedName>
        <fullName evidence="4">OmpA-like domain-containing protein</fullName>
    </recommendedName>
</protein>
<dbReference type="NCBIfam" id="NF006543">
    <property type="entry name" value="PRK09039.1-2"/>
    <property type="match status" value="1"/>
</dbReference>
<reference evidence="5" key="1">
    <citation type="journal article" date="2014" name="Int. J. Syst. Evol. Microbiol.">
        <title>Complete genome of a new Firmicutes species belonging to the dominant human colonic microbiota ('Ruminococcus bicirculans') reveals two chromosomes and a selective capacity to utilize plant glucans.</title>
        <authorList>
            <consortium name="NISC Comparative Sequencing Program"/>
            <person name="Wegmann U."/>
            <person name="Louis P."/>
            <person name="Goesmann A."/>
            <person name="Henrissat B."/>
            <person name="Duncan S.H."/>
            <person name="Flint H.J."/>
        </authorList>
    </citation>
    <scope>NUCLEOTIDE SEQUENCE</scope>
    <source>
        <strain evidence="5">NBRC 107169</strain>
    </source>
</reference>
<dbReference type="NCBIfam" id="NF006545">
    <property type="entry name" value="PRK09039.1-4"/>
    <property type="match status" value="1"/>
</dbReference>
<dbReference type="Proteomes" id="UP001161405">
    <property type="component" value="Unassembled WGS sequence"/>
</dbReference>
<dbReference type="PROSITE" id="PS51123">
    <property type="entry name" value="OMPA_2"/>
    <property type="match status" value="1"/>
</dbReference>
<evidence type="ECO:0000256" key="2">
    <source>
        <dbReference type="SAM" id="Coils"/>
    </source>
</evidence>
<dbReference type="PANTHER" id="PTHR30329:SF21">
    <property type="entry name" value="LIPOPROTEIN YIAD-RELATED"/>
    <property type="match status" value="1"/>
</dbReference>
<dbReference type="InterPro" id="IPR006665">
    <property type="entry name" value="OmpA-like"/>
</dbReference>
<dbReference type="Pfam" id="PF00691">
    <property type="entry name" value="OmpA"/>
    <property type="match status" value="1"/>
</dbReference>
<evidence type="ECO:0000256" key="3">
    <source>
        <dbReference type="SAM" id="Phobius"/>
    </source>
</evidence>
<organism evidence="5 6">
    <name type="scientific">Maritalea porphyrae</name>
    <dbReference type="NCBI Taxonomy" id="880732"/>
    <lineage>
        <taxon>Bacteria</taxon>
        <taxon>Pseudomonadati</taxon>
        <taxon>Pseudomonadota</taxon>
        <taxon>Alphaproteobacteria</taxon>
        <taxon>Hyphomicrobiales</taxon>
        <taxon>Devosiaceae</taxon>
        <taxon>Maritalea</taxon>
    </lineage>
</organism>
<gene>
    <name evidence="5" type="ORF">GCM10007879_05230</name>
</gene>
<keyword evidence="6" id="KW-1185">Reference proteome</keyword>
<dbReference type="NCBIfam" id="NF006544">
    <property type="entry name" value="PRK09039.1-3"/>
    <property type="match status" value="1"/>
</dbReference>
<comment type="caution">
    <text evidence="5">The sequence shown here is derived from an EMBL/GenBank/DDBJ whole genome shotgun (WGS) entry which is preliminary data.</text>
</comment>
<dbReference type="InterPro" id="IPR036737">
    <property type="entry name" value="OmpA-like_sf"/>
</dbReference>
<feature type="coiled-coil region" evidence="2">
    <location>
        <begin position="129"/>
        <end position="163"/>
    </location>
</feature>
<dbReference type="RefSeq" id="WP_284361813.1">
    <property type="nucleotide sequence ID" value="NZ_BSNI01000001.1"/>
</dbReference>
<feature type="transmembrane region" description="Helical" evidence="3">
    <location>
        <begin position="21"/>
        <end position="41"/>
    </location>
</feature>
<dbReference type="EMBL" id="BSNI01000001">
    <property type="protein sequence ID" value="GLQ16274.1"/>
    <property type="molecule type" value="Genomic_DNA"/>
</dbReference>